<feature type="chain" id="PRO_5047137470" description="Lipoprotein" evidence="1">
    <location>
        <begin position="22"/>
        <end position="145"/>
    </location>
</feature>
<protein>
    <recommendedName>
        <fullName evidence="4">Lipoprotein</fullName>
    </recommendedName>
</protein>
<dbReference type="PROSITE" id="PS51257">
    <property type="entry name" value="PROKAR_LIPOPROTEIN"/>
    <property type="match status" value="1"/>
</dbReference>
<evidence type="ECO:0000256" key="1">
    <source>
        <dbReference type="SAM" id="SignalP"/>
    </source>
</evidence>
<organism evidence="2 3">
    <name type="scientific">Intrasporangium calvum</name>
    <dbReference type="NCBI Taxonomy" id="53358"/>
    <lineage>
        <taxon>Bacteria</taxon>
        <taxon>Bacillati</taxon>
        <taxon>Actinomycetota</taxon>
        <taxon>Actinomycetes</taxon>
        <taxon>Micrococcales</taxon>
        <taxon>Intrasporangiaceae</taxon>
        <taxon>Intrasporangium</taxon>
    </lineage>
</organism>
<comment type="caution">
    <text evidence="2">The sequence shown here is derived from an EMBL/GenBank/DDBJ whole genome shotgun (WGS) entry which is preliminary data.</text>
</comment>
<keyword evidence="3" id="KW-1185">Reference proteome</keyword>
<accession>A0ABT5GFI9</accession>
<evidence type="ECO:0000313" key="2">
    <source>
        <dbReference type="EMBL" id="MDC5697018.1"/>
    </source>
</evidence>
<dbReference type="RefSeq" id="WP_272461592.1">
    <property type="nucleotide sequence ID" value="NZ_JAPFQL010000023.1"/>
</dbReference>
<name>A0ABT5GFI9_9MICO</name>
<dbReference type="Proteomes" id="UP001150259">
    <property type="component" value="Unassembled WGS sequence"/>
</dbReference>
<proteinExistence type="predicted"/>
<gene>
    <name evidence="2" type="ORF">OO014_07080</name>
</gene>
<reference evidence="2 3" key="1">
    <citation type="submission" date="2022-11" db="EMBL/GenBank/DDBJ databases">
        <title>Anaerobic phenanthrene biodegradation by a DNRA strain PheN6.</title>
        <authorList>
            <person name="Zhang Z."/>
        </authorList>
    </citation>
    <scope>NUCLEOTIDE SEQUENCE [LARGE SCALE GENOMIC DNA]</scope>
    <source>
        <strain evidence="2 3">PheN6</strain>
    </source>
</reference>
<keyword evidence="1" id="KW-0732">Signal</keyword>
<sequence length="145" mass="15117">MRAPRWAPAACVVLAGCVAPAVDTGAYQHNAVGALESAVSTARVAALALDARVHDRITLAYADTVVTESEEALDPIAASFAVVDPPGRDVDPLRGTVLDLLSEAGDLLADARIAVRREDVGAMGDLADQLRDVADDMEQQAETLP</sequence>
<feature type="signal peptide" evidence="1">
    <location>
        <begin position="1"/>
        <end position="21"/>
    </location>
</feature>
<evidence type="ECO:0000313" key="3">
    <source>
        <dbReference type="Proteomes" id="UP001150259"/>
    </source>
</evidence>
<evidence type="ECO:0008006" key="4">
    <source>
        <dbReference type="Google" id="ProtNLM"/>
    </source>
</evidence>
<dbReference type="EMBL" id="JAPFQL010000023">
    <property type="protein sequence ID" value="MDC5697018.1"/>
    <property type="molecule type" value="Genomic_DNA"/>
</dbReference>